<dbReference type="EMBL" id="SOMN01000011">
    <property type="protein sequence ID" value="TFE26899.1"/>
    <property type="molecule type" value="Genomic_DNA"/>
</dbReference>
<reference evidence="1 2" key="1">
    <citation type="submission" date="2019-03" db="EMBL/GenBank/DDBJ databases">
        <title>Cohnella endophytica sp. nov., a novel endophytic bacterium isolated from bark of Sonneratia apetala.</title>
        <authorList>
            <person name="Tuo L."/>
        </authorList>
    </citation>
    <scope>NUCLEOTIDE SEQUENCE [LARGE SCALE GENOMIC DNA]</scope>
    <source>
        <strain evidence="1 2">CCTCC AB 208254</strain>
    </source>
</reference>
<evidence type="ECO:0000313" key="1">
    <source>
        <dbReference type="EMBL" id="TFE26899.1"/>
    </source>
</evidence>
<organism evidence="1 2">
    <name type="scientific">Cohnella luojiensis</name>
    <dbReference type="NCBI Taxonomy" id="652876"/>
    <lineage>
        <taxon>Bacteria</taxon>
        <taxon>Bacillati</taxon>
        <taxon>Bacillota</taxon>
        <taxon>Bacilli</taxon>
        <taxon>Bacillales</taxon>
        <taxon>Paenibacillaceae</taxon>
        <taxon>Cohnella</taxon>
    </lineage>
</organism>
<protein>
    <submittedName>
        <fullName evidence="1">DNA-binding response regulator</fullName>
    </submittedName>
</protein>
<keyword evidence="1" id="KW-0238">DNA-binding</keyword>
<proteinExistence type="predicted"/>
<dbReference type="AlphaFoldDB" id="A0A4Y8LZF9"/>
<dbReference type="OrthoDB" id="2677830at2"/>
<keyword evidence="2" id="KW-1185">Reference proteome</keyword>
<sequence length="217" mass="25847">MKKDFEREYRSWMDKHFALGTGERLRRLRTRHGFGEKSFLERVWWPLVGNLDDLFPEYEFVDADGRYYYLDFAYLRLPRFTCLESDGFGPHARDADRDSFSNGLDRQNEIVLSQWNILRFSTDKLKENPLGCQKHVRRMLEEWYGEDGADVSKLSVYQREIVRLATRSRVPITPEMVCILIEKSDRFARVQLHQLVSKGFLEHASGDNRVRSYRLKR</sequence>
<dbReference type="RefSeq" id="WP_135152126.1">
    <property type="nucleotide sequence ID" value="NZ_SOMN01000011.1"/>
</dbReference>
<gene>
    <name evidence="1" type="ORF">E2980_10395</name>
</gene>
<dbReference type="GO" id="GO:0003677">
    <property type="term" value="F:DNA binding"/>
    <property type="evidence" value="ECO:0007669"/>
    <property type="project" value="UniProtKB-KW"/>
</dbReference>
<comment type="caution">
    <text evidence="1">The sequence shown here is derived from an EMBL/GenBank/DDBJ whole genome shotgun (WGS) entry which is preliminary data.</text>
</comment>
<evidence type="ECO:0000313" key="2">
    <source>
        <dbReference type="Proteomes" id="UP000297900"/>
    </source>
</evidence>
<dbReference type="Proteomes" id="UP000297900">
    <property type="component" value="Unassembled WGS sequence"/>
</dbReference>
<name>A0A4Y8LZF9_9BACL</name>
<accession>A0A4Y8LZF9</accession>